<dbReference type="AlphaFoldDB" id="A0A448X701"/>
<reference evidence="1" key="1">
    <citation type="submission" date="2018-11" db="EMBL/GenBank/DDBJ databases">
        <authorList>
            <consortium name="Pathogen Informatics"/>
        </authorList>
    </citation>
    <scope>NUCLEOTIDE SEQUENCE</scope>
</reference>
<comment type="caution">
    <text evidence="1">The sequence shown here is derived from an EMBL/GenBank/DDBJ whole genome shotgun (WGS) entry which is preliminary data.</text>
</comment>
<proteinExistence type="predicted"/>
<dbReference type="Proteomes" id="UP000784294">
    <property type="component" value="Unassembled WGS sequence"/>
</dbReference>
<gene>
    <name evidence="1" type="ORF">PXEA_LOCUS23134</name>
</gene>
<accession>A0A448X701</accession>
<keyword evidence="2" id="KW-1185">Reference proteome</keyword>
<name>A0A448X701_9PLAT</name>
<organism evidence="1 2">
    <name type="scientific">Protopolystoma xenopodis</name>
    <dbReference type="NCBI Taxonomy" id="117903"/>
    <lineage>
        <taxon>Eukaryota</taxon>
        <taxon>Metazoa</taxon>
        <taxon>Spiralia</taxon>
        <taxon>Lophotrochozoa</taxon>
        <taxon>Platyhelminthes</taxon>
        <taxon>Monogenea</taxon>
        <taxon>Polyopisthocotylea</taxon>
        <taxon>Polystomatidea</taxon>
        <taxon>Polystomatidae</taxon>
        <taxon>Protopolystoma</taxon>
    </lineage>
</organism>
<protein>
    <submittedName>
        <fullName evidence="1">Uncharacterized protein</fullName>
    </submittedName>
</protein>
<evidence type="ECO:0000313" key="2">
    <source>
        <dbReference type="Proteomes" id="UP000784294"/>
    </source>
</evidence>
<evidence type="ECO:0000313" key="1">
    <source>
        <dbReference type="EMBL" id="VEL29694.1"/>
    </source>
</evidence>
<dbReference type="OrthoDB" id="6108017at2759"/>
<sequence>MLCQLESEAAAAAKANDLALLAKERERQAQLAAQAAVQAEWDKRDRDLAFRIAGGDFSAVDEGINSTTTAALGASNRSSSGPSGKYAYLKSWPYTKLRETINTSCGELILIYHYLVGIYLAS</sequence>
<dbReference type="EMBL" id="CAAALY010105383">
    <property type="protein sequence ID" value="VEL29694.1"/>
    <property type="molecule type" value="Genomic_DNA"/>
</dbReference>